<reference evidence="2" key="2">
    <citation type="submission" date="2011-02" db="EMBL/GenBank/DDBJ databases">
        <title>The complete genome of Fluviicola taffensis DSM 16823.</title>
        <authorList>
            <consortium name="US DOE Joint Genome Institute (JGI-PGF)"/>
            <person name="Lucas S."/>
            <person name="Copeland A."/>
            <person name="Lapidus A."/>
            <person name="Bruce D."/>
            <person name="Goodwin L."/>
            <person name="Pitluck S."/>
            <person name="Kyrpides N."/>
            <person name="Mavromatis K."/>
            <person name="Ivanova N."/>
            <person name="Mikhailova N."/>
            <person name="Pagani I."/>
            <person name="Chertkov O."/>
            <person name="Detter J.C."/>
            <person name="Han C."/>
            <person name="Tapia R."/>
            <person name="Land M."/>
            <person name="Hauser L."/>
            <person name="Markowitz V."/>
            <person name="Cheng J.-F."/>
            <person name="Hugenholtz P."/>
            <person name="Woyke T."/>
            <person name="Wu D."/>
            <person name="Tindall B."/>
            <person name="Pomrenke H.G."/>
            <person name="Brambilla E."/>
            <person name="Klenk H.-P."/>
            <person name="Eisen J.A."/>
        </authorList>
    </citation>
    <scope>NUCLEOTIDE SEQUENCE [LARGE SCALE GENOMIC DNA]</scope>
    <source>
        <strain evidence="2">DSM 16823 / RW262 / RW262</strain>
    </source>
</reference>
<evidence type="ECO:0000313" key="1">
    <source>
        <dbReference type="EMBL" id="AEA44636.1"/>
    </source>
</evidence>
<dbReference type="KEGG" id="fte:Fluta_2655"/>
<dbReference type="EMBL" id="CP002542">
    <property type="protein sequence ID" value="AEA44636.1"/>
    <property type="molecule type" value="Genomic_DNA"/>
</dbReference>
<protein>
    <submittedName>
        <fullName evidence="1">Uncharacterized protein</fullName>
    </submittedName>
</protein>
<dbReference type="RefSeq" id="WP_013687406.1">
    <property type="nucleotide sequence ID" value="NC_015321.1"/>
</dbReference>
<keyword evidence="2" id="KW-1185">Reference proteome</keyword>
<dbReference type="eggNOG" id="ENOG502ZKMR">
    <property type="taxonomic scope" value="Bacteria"/>
</dbReference>
<gene>
    <name evidence="1" type="ordered locus">Fluta_2655</name>
</gene>
<organism evidence="1 2">
    <name type="scientific">Fluviicola taffensis (strain DSM 16823 / NCIMB 13979 / RW262)</name>
    <dbReference type="NCBI Taxonomy" id="755732"/>
    <lineage>
        <taxon>Bacteria</taxon>
        <taxon>Pseudomonadati</taxon>
        <taxon>Bacteroidota</taxon>
        <taxon>Flavobacteriia</taxon>
        <taxon>Flavobacteriales</taxon>
        <taxon>Crocinitomicaceae</taxon>
        <taxon>Fluviicola</taxon>
    </lineage>
</organism>
<dbReference type="HOGENOM" id="CLU_1136738_0_0_10"/>
<reference evidence="1 2" key="1">
    <citation type="journal article" date="2011" name="Stand. Genomic Sci.">
        <title>Complete genome sequence of the gliding freshwater bacterium Fluviicola taffensis type strain (RW262).</title>
        <authorList>
            <person name="Woyke T."/>
            <person name="Chertkov O."/>
            <person name="Lapidus A."/>
            <person name="Nolan M."/>
            <person name="Lucas S."/>
            <person name="Del Rio T.G."/>
            <person name="Tice H."/>
            <person name="Cheng J.F."/>
            <person name="Tapia R."/>
            <person name="Han C."/>
            <person name="Goodwin L."/>
            <person name="Pitluck S."/>
            <person name="Liolios K."/>
            <person name="Pagani I."/>
            <person name="Ivanova N."/>
            <person name="Huntemann M."/>
            <person name="Mavromatis K."/>
            <person name="Mikhailova N."/>
            <person name="Pati A."/>
            <person name="Chen A."/>
            <person name="Palaniappan K."/>
            <person name="Land M."/>
            <person name="Hauser L."/>
            <person name="Brambilla E.M."/>
            <person name="Rohde M."/>
            <person name="Mwirichia R."/>
            <person name="Sikorski J."/>
            <person name="Tindall B.J."/>
            <person name="Goker M."/>
            <person name="Bristow J."/>
            <person name="Eisen J.A."/>
            <person name="Markowitz V."/>
            <person name="Hugenholtz P."/>
            <person name="Klenk H.P."/>
            <person name="Kyrpides N.C."/>
        </authorList>
    </citation>
    <scope>NUCLEOTIDE SEQUENCE [LARGE SCALE GENOMIC DNA]</scope>
    <source>
        <strain evidence="2">DSM 16823 / RW262 / RW262</strain>
    </source>
</reference>
<name>F2IFF1_FLUTR</name>
<dbReference type="AlphaFoldDB" id="F2IFF1"/>
<accession>F2IFF1</accession>
<dbReference type="OrthoDB" id="1331714at2"/>
<proteinExistence type="predicted"/>
<evidence type="ECO:0000313" key="2">
    <source>
        <dbReference type="Proteomes" id="UP000007463"/>
    </source>
</evidence>
<dbReference type="Proteomes" id="UP000007463">
    <property type="component" value="Chromosome"/>
</dbReference>
<sequence length="244" mass="28193">MGYWSTIHLFDDKKFYEEAVPVLKGLKGDLTYDYLEFLKSHKIGGIVHLSPLEIKILVEQAIAKIVSISNSLDTSFKVNNEFNKMIDSKNQRRFIDNIDGYYDFCKFFEYYIFKTCSDFFPHLPLGKGGVSRNFDLSIKSLSSSILGELDIWNEFLGADGTGITNWINNEDMEYLYLDKENLLFIDNERAEGFLTLLEVAKDNKFGLIIGADMSEEKLELLPSNKLLNPDFWKSIDTKKLLWSR</sequence>